<dbReference type="Pfam" id="PF12874">
    <property type="entry name" value="zf-met"/>
    <property type="match status" value="1"/>
</dbReference>
<dbReference type="Proteomes" id="UP001159405">
    <property type="component" value="Unassembled WGS sequence"/>
</dbReference>
<dbReference type="InterPro" id="IPR036236">
    <property type="entry name" value="Znf_C2H2_sf"/>
</dbReference>
<keyword evidence="1 2" id="KW-0728">SH3 domain</keyword>
<dbReference type="Gene3D" id="2.30.30.40">
    <property type="entry name" value="SH3 Domains"/>
    <property type="match status" value="1"/>
</dbReference>
<comment type="caution">
    <text evidence="5">The sequence shown here is derived from an EMBL/GenBank/DDBJ whole genome shotgun (WGS) entry which is preliminary data.</text>
</comment>
<dbReference type="SUPFAM" id="SSF50044">
    <property type="entry name" value="SH3-domain"/>
    <property type="match status" value="1"/>
</dbReference>
<dbReference type="Gene3D" id="3.30.160.60">
    <property type="entry name" value="Classic Zinc Finger"/>
    <property type="match status" value="1"/>
</dbReference>
<evidence type="ECO:0000313" key="6">
    <source>
        <dbReference type="Proteomes" id="UP001159405"/>
    </source>
</evidence>
<keyword evidence="6" id="KW-1185">Reference proteome</keyword>
<evidence type="ECO:0000256" key="3">
    <source>
        <dbReference type="SAM" id="MobiDB-lite"/>
    </source>
</evidence>
<feature type="region of interest" description="Disordered" evidence="3">
    <location>
        <begin position="48"/>
        <end position="87"/>
    </location>
</feature>
<evidence type="ECO:0000256" key="2">
    <source>
        <dbReference type="PROSITE-ProRule" id="PRU00192"/>
    </source>
</evidence>
<organism evidence="5 6">
    <name type="scientific">Porites lobata</name>
    <dbReference type="NCBI Taxonomy" id="104759"/>
    <lineage>
        <taxon>Eukaryota</taxon>
        <taxon>Metazoa</taxon>
        <taxon>Cnidaria</taxon>
        <taxon>Anthozoa</taxon>
        <taxon>Hexacorallia</taxon>
        <taxon>Scleractinia</taxon>
        <taxon>Fungiina</taxon>
        <taxon>Poritidae</taxon>
        <taxon>Porites</taxon>
    </lineage>
</organism>
<dbReference type="SUPFAM" id="SSF57667">
    <property type="entry name" value="beta-beta-alpha zinc fingers"/>
    <property type="match status" value="1"/>
</dbReference>
<feature type="domain" description="SH3" evidence="4">
    <location>
        <begin position="89"/>
        <end position="156"/>
    </location>
</feature>
<dbReference type="PROSITE" id="PS50002">
    <property type="entry name" value="SH3"/>
    <property type="match status" value="1"/>
</dbReference>
<name>A0ABN8NW04_9CNID</name>
<dbReference type="PROSITE" id="PS00028">
    <property type="entry name" value="ZINC_FINGER_C2H2_1"/>
    <property type="match status" value="1"/>
</dbReference>
<dbReference type="SMART" id="SM00451">
    <property type="entry name" value="ZnF_U1"/>
    <property type="match status" value="1"/>
</dbReference>
<sequence length="246" mass="27551">MATKSRTYGRGILRFNSWETCRRPGQLHNSHGARKCEESAACMPRVENGSQNHAQNGGVKSTNLNETTGSSEKNTVAPGVPTVPKQTDDKPVRLLAKYSYKGNPDRPGGFDELTVTQGETLEFCRAHPKNPHWWEAKNRNGNVGFIPATYMMVLEDKISALPWLEDKKQQLTEEEEEKNKTLGMFGQPPIKPYVSAYGNNATKDNASENFFCDVCSKKLNGPIPYKMHLNSKAHKEEVALKDEFGY</sequence>
<dbReference type="SMART" id="SM00326">
    <property type="entry name" value="SH3"/>
    <property type="match status" value="1"/>
</dbReference>
<accession>A0ABN8NW04</accession>
<evidence type="ECO:0000256" key="1">
    <source>
        <dbReference type="ARBA" id="ARBA00022443"/>
    </source>
</evidence>
<proteinExistence type="predicted"/>
<protein>
    <recommendedName>
        <fullName evidence="4">SH3 domain-containing protein</fullName>
    </recommendedName>
</protein>
<evidence type="ECO:0000313" key="5">
    <source>
        <dbReference type="EMBL" id="CAH3119274.1"/>
    </source>
</evidence>
<dbReference type="InterPro" id="IPR001452">
    <property type="entry name" value="SH3_domain"/>
</dbReference>
<evidence type="ECO:0000259" key="4">
    <source>
        <dbReference type="PROSITE" id="PS50002"/>
    </source>
</evidence>
<dbReference type="EMBL" id="CALNXK010000033">
    <property type="protein sequence ID" value="CAH3119274.1"/>
    <property type="molecule type" value="Genomic_DNA"/>
</dbReference>
<dbReference type="InterPro" id="IPR036028">
    <property type="entry name" value="SH3-like_dom_sf"/>
</dbReference>
<reference evidence="5 6" key="1">
    <citation type="submission" date="2022-05" db="EMBL/GenBank/DDBJ databases">
        <authorList>
            <consortium name="Genoscope - CEA"/>
            <person name="William W."/>
        </authorList>
    </citation>
    <scope>NUCLEOTIDE SEQUENCE [LARGE SCALE GENOMIC DNA]</scope>
</reference>
<dbReference type="InterPro" id="IPR013087">
    <property type="entry name" value="Znf_C2H2_type"/>
</dbReference>
<dbReference type="InterPro" id="IPR003604">
    <property type="entry name" value="Matrin/U1-like-C_Znf_C2H2"/>
</dbReference>
<feature type="compositionally biased region" description="Polar residues" evidence="3">
    <location>
        <begin position="48"/>
        <end position="74"/>
    </location>
</feature>
<gene>
    <name evidence="5" type="ORF">PLOB_00027276</name>
</gene>
<dbReference type="Pfam" id="PF00018">
    <property type="entry name" value="SH3_1"/>
    <property type="match status" value="1"/>
</dbReference>